<comment type="caution">
    <text evidence="2">The sequence shown here is derived from an EMBL/GenBank/DDBJ whole genome shotgun (WGS) entry which is preliminary data.</text>
</comment>
<protein>
    <submittedName>
        <fullName evidence="2">Uncharacterized protein</fullName>
    </submittedName>
</protein>
<accession>A0A8J2BQN5</accession>
<evidence type="ECO:0000313" key="2">
    <source>
        <dbReference type="EMBL" id="CAF0704304.1"/>
    </source>
</evidence>
<evidence type="ECO:0000313" key="3">
    <source>
        <dbReference type="Proteomes" id="UP000663859"/>
    </source>
</evidence>
<feature type="region of interest" description="Disordered" evidence="1">
    <location>
        <begin position="71"/>
        <end position="95"/>
    </location>
</feature>
<dbReference type="EMBL" id="CAJNOB010000061">
    <property type="protein sequence ID" value="CAF0704304.1"/>
    <property type="molecule type" value="Genomic_DNA"/>
</dbReference>
<feature type="compositionally biased region" description="Polar residues" evidence="1">
    <location>
        <begin position="33"/>
        <end position="42"/>
    </location>
</feature>
<evidence type="ECO:0000256" key="1">
    <source>
        <dbReference type="SAM" id="MobiDB-lite"/>
    </source>
</evidence>
<name>A0A8J2BQN5_9BACT</name>
<keyword evidence="3" id="KW-1185">Reference proteome</keyword>
<sequence length="95" mass="10333">MKAIDKVMELKSYDRKAEERNGTESFKVGDTGNGSLDGNSQKPLYLQGAPAWPLGDDLNIHWGNIGIGLDRKLPEGMDPPGEENEGQGNYDGTAR</sequence>
<dbReference type="Proteomes" id="UP000663859">
    <property type="component" value="Unassembled WGS sequence"/>
</dbReference>
<gene>
    <name evidence="2" type="ORF">MPNT_640002</name>
</gene>
<feature type="region of interest" description="Disordered" evidence="1">
    <location>
        <begin position="1"/>
        <end position="42"/>
    </location>
</feature>
<dbReference type="AlphaFoldDB" id="A0A8J2BQN5"/>
<proteinExistence type="predicted"/>
<organism evidence="2 3">
    <name type="scientific">Candidatus Methylacidithermus pantelleriae</name>
    <dbReference type="NCBI Taxonomy" id="2744239"/>
    <lineage>
        <taxon>Bacteria</taxon>
        <taxon>Pseudomonadati</taxon>
        <taxon>Verrucomicrobiota</taxon>
        <taxon>Methylacidiphilae</taxon>
        <taxon>Methylacidiphilales</taxon>
        <taxon>Methylacidiphilaceae</taxon>
        <taxon>Candidatus Methylacidithermus</taxon>
    </lineage>
</organism>
<feature type="compositionally biased region" description="Basic and acidic residues" evidence="1">
    <location>
        <begin position="1"/>
        <end position="22"/>
    </location>
</feature>
<reference evidence="2" key="1">
    <citation type="submission" date="2021-02" db="EMBL/GenBank/DDBJ databases">
        <authorList>
            <person name="Cremers G."/>
            <person name="Picone N."/>
        </authorList>
    </citation>
    <scope>NUCLEOTIDE SEQUENCE</scope>
    <source>
        <strain evidence="2">PQ17</strain>
    </source>
</reference>